<sequence length="103" mass="10689">MPLEKDYITPSTGAVASYHLVQQVSLDKVSTATNATVSSYLSKDAVDAGKFAMYTQQVMLAGLPADGQNAFDYAEAQLVAAPPADAGAPSVNRYVFAGATIVS</sequence>
<evidence type="ECO:0000313" key="1">
    <source>
        <dbReference type="EMBL" id="CAB3688782.1"/>
    </source>
</evidence>
<organism evidence="1 2">
    <name type="scientific">Paraburkholderia sediminicola</name>
    <dbReference type="NCBI Taxonomy" id="458836"/>
    <lineage>
        <taxon>Bacteria</taxon>
        <taxon>Pseudomonadati</taxon>
        <taxon>Pseudomonadota</taxon>
        <taxon>Betaproteobacteria</taxon>
        <taxon>Burkholderiales</taxon>
        <taxon>Burkholderiaceae</taxon>
        <taxon>Paraburkholderia</taxon>
    </lineage>
</organism>
<dbReference type="RefSeq" id="WP_175051126.1">
    <property type="nucleotide sequence ID" value="NZ_CADIKC010000003.1"/>
</dbReference>
<dbReference type="EMBL" id="CADIKC010000003">
    <property type="protein sequence ID" value="CAB3688782.1"/>
    <property type="molecule type" value="Genomic_DNA"/>
</dbReference>
<protein>
    <submittedName>
        <fullName evidence="1">Uncharacterized protein</fullName>
    </submittedName>
</protein>
<dbReference type="Proteomes" id="UP000494255">
    <property type="component" value="Unassembled WGS sequence"/>
</dbReference>
<dbReference type="AlphaFoldDB" id="A0A6J5B278"/>
<accession>A0A6J5B278</accession>
<gene>
    <name evidence="1" type="ORF">LMG24238_03003</name>
</gene>
<keyword evidence="2" id="KW-1185">Reference proteome</keyword>
<proteinExistence type="predicted"/>
<evidence type="ECO:0000313" key="2">
    <source>
        <dbReference type="Proteomes" id="UP000494255"/>
    </source>
</evidence>
<name>A0A6J5B278_9BURK</name>
<dbReference type="GeneID" id="97041632"/>
<reference evidence="1 2" key="1">
    <citation type="submission" date="2020-04" db="EMBL/GenBank/DDBJ databases">
        <authorList>
            <person name="De Canck E."/>
        </authorList>
    </citation>
    <scope>NUCLEOTIDE SEQUENCE [LARGE SCALE GENOMIC DNA]</scope>
    <source>
        <strain evidence="1 2">LMG 24238</strain>
    </source>
</reference>